<keyword evidence="1" id="KW-0862">Zinc</keyword>
<evidence type="ECO:0000313" key="3">
    <source>
        <dbReference type="EMBL" id="MCL7050891.1"/>
    </source>
</evidence>
<reference evidence="3" key="1">
    <citation type="submission" date="2022-03" db="EMBL/GenBank/DDBJ databases">
        <title>A functionally conserved STORR gene fusion in Papaver species that diverged 16.8 million years ago.</title>
        <authorList>
            <person name="Catania T."/>
        </authorList>
    </citation>
    <scope>NUCLEOTIDE SEQUENCE</scope>
    <source>
        <strain evidence="3">S-191538</strain>
    </source>
</reference>
<dbReference type="GO" id="GO:0008270">
    <property type="term" value="F:zinc ion binding"/>
    <property type="evidence" value="ECO:0007669"/>
    <property type="project" value="UniProtKB-KW"/>
</dbReference>
<dbReference type="InterPro" id="IPR024158">
    <property type="entry name" value="Mt_import_TIM15"/>
</dbReference>
<dbReference type="PANTHER" id="PTHR20922:SF19">
    <property type="entry name" value="F24J5.3"/>
    <property type="match status" value="1"/>
</dbReference>
<sequence length="163" mass="18016">MATAIAFSGTLCFSSSSCLGKSRVKSPNCVFIKPLNVSASNIPSLSLSSRRRISNQEGVILSSKRRGSHKLISSCLGTDMSDSPTEAKIDLKLPRRSLRVQFTCDKCGERTKRLVNRLAFERGTIFVQCAGCLRHHKLVDNLGLIVEYDFRKDESMDLGSDQD</sequence>
<keyword evidence="1" id="KW-0863">Zinc-finger</keyword>
<accession>A0AA41W0N0</accession>
<dbReference type="AlphaFoldDB" id="A0AA41W0N0"/>
<dbReference type="GO" id="GO:0051087">
    <property type="term" value="F:protein-folding chaperone binding"/>
    <property type="evidence" value="ECO:0007669"/>
    <property type="project" value="TreeGrafter"/>
</dbReference>
<dbReference type="InterPro" id="IPR007853">
    <property type="entry name" value="Znf_DNL-typ"/>
</dbReference>
<evidence type="ECO:0000313" key="4">
    <source>
        <dbReference type="Proteomes" id="UP001177140"/>
    </source>
</evidence>
<dbReference type="GO" id="GO:0030150">
    <property type="term" value="P:protein import into mitochondrial matrix"/>
    <property type="evidence" value="ECO:0007669"/>
    <property type="project" value="TreeGrafter"/>
</dbReference>
<dbReference type="EMBL" id="JAJJMA010332893">
    <property type="protein sequence ID" value="MCL7050891.1"/>
    <property type="molecule type" value="Genomic_DNA"/>
</dbReference>
<dbReference type="GO" id="GO:0006457">
    <property type="term" value="P:protein folding"/>
    <property type="evidence" value="ECO:0007669"/>
    <property type="project" value="TreeGrafter"/>
</dbReference>
<feature type="domain" description="DNL-type" evidence="2">
    <location>
        <begin position="93"/>
        <end position="163"/>
    </location>
</feature>
<dbReference type="GO" id="GO:0005739">
    <property type="term" value="C:mitochondrion"/>
    <property type="evidence" value="ECO:0007669"/>
    <property type="project" value="TreeGrafter"/>
</dbReference>
<keyword evidence="1" id="KW-0479">Metal-binding</keyword>
<protein>
    <recommendedName>
        <fullName evidence="2">DNL-type domain-containing protein</fullName>
    </recommendedName>
</protein>
<evidence type="ECO:0000259" key="2">
    <source>
        <dbReference type="PROSITE" id="PS51501"/>
    </source>
</evidence>
<dbReference type="Proteomes" id="UP001177140">
    <property type="component" value="Unassembled WGS sequence"/>
</dbReference>
<proteinExistence type="predicted"/>
<dbReference type="GO" id="GO:0050821">
    <property type="term" value="P:protein stabilization"/>
    <property type="evidence" value="ECO:0007669"/>
    <property type="project" value="TreeGrafter"/>
</dbReference>
<name>A0AA41W0N0_PAPNU</name>
<evidence type="ECO:0000256" key="1">
    <source>
        <dbReference type="PROSITE-ProRule" id="PRU00834"/>
    </source>
</evidence>
<gene>
    <name evidence="3" type="ORF">MKW94_014335</name>
</gene>
<dbReference type="PROSITE" id="PS51501">
    <property type="entry name" value="ZF_DNL"/>
    <property type="match status" value="1"/>
</dbReference>
<comment type="caution">
    <text evidence="3">The sequence shown here is derived from an EMBL/GenBank/DDBJ whole genome shotgun (WGS) entry which is preliminary data.</text>
</comment>
<keyword evidence="4" id="KW-1185">Reference proteome</keyword>
<dbReference type="PANTHER" id="PTHR20922">
    <property type="entry name" value="DNL-TYPE ZINC FINGER PROTEIN"/>
    <property type="match status" value="1"/>
</dbReference>
<organism evidence="3 4">
    <name type="scientific">Papaver nudicaule</name>
    <name type="common">Iceland poppy</name>
    <dbReference type="NCBI Taxonomy" id="74823"/>
    <lineage>
        <taxon>Eukaryota</taxon>
        <taxon>Viridiplantae</taxon>
        <taxon>Streptophyta</taxon>
        <taxon>Embryophyta</taxon>
        <taxon>Tracheophyta</taxon>
        <taxon>Spermatophyta</taxon>
        <taxon>Magnoliopsida</taxon>
        <taxon>Ranunculales</taxon>
        <taxon>Papaveraceae</taxon>
        <taxon>Papaveroideae</taxon>
        <taxon>Papaver</taxon>
    </lineage>
</organism>
<dbReference type="Pfam" id="PF05180">
    <property type="entry name" value="zf-DNL"/>
    <property type="match status" value="1"/>
</dbReference>